<dbReference type="SUPFAM" id="SSF50447">
    <property type="entry name" value="Translation proteins"/>
    <property type="match status" value="1"/>
</dbReference>
<dbReference type="EMBL" id="UINC01013872">
    <property type="protein sequence ID" value="SVA59604.1"/>
    <property type="molecule type" value="Genomic_DNA"/>
</dbReference>
<name>A0A381X4C8_9ZZZZ</name>
<accession>A0A381X4C8</accession>
<dbReference type="Gene3D" id="2.40.10.230">
    <property type="entry name" value="Probable tRNA pseudouridine synthase domain"/>
    <property type="match status" value="1"/>
</dbReference>
<dbReference type="AlphaFoldDB" id="A0A381X4C8"/>
<dbReference type="InterPro" id="IPR009000">
    <property type="entry name" value="Transl_B-barrel_sf"/>
</dbReference>
<reference evidence="1" key="1">
    <citation type="submission" date="2018-05" db="EMBL/GenBank/DDBJ databases">
        <authorList>
            <person name="Lanie J.A."/>
            <person name="Ng W.-L."/>
            <person name="Kazmierczak K.M."/>
            <person name="Andrzejewski T.M."/>
            <person name="Davidsen T.M."/>
            <person name="Wayne K.J."/>
            <person name="Tettelin H."/>
            <person name="Glass J.I."/>
            <person name="Rusch D."/>
            <person name="Podicherti R."/>
            <person name="Tsui H.-C.T."/>
            <person name="Winkler M.E."/>
        </authorList>
    </citation>
    <scope>NUCLEOTIDE SEQUENCE</scope>
</reference>
<evidence type="ECO:0000313" key="1">
    <source>
        <dbReference type="EMBL" id="SVA59604.1"/>
    </source>
</evidence>
<organism evidence="1">
    <name type="scientific">marine metagenome</name>
    <dbReference type="NCBI Taxonomy" id="408172"/>
    <lineage>
        <taxon>unclassified sequences</taxon>
        <taxon>metagenomes</taxon>
        <taxon>ecological metagenomes</taxon>
    </lineage>
</organism>
<gene>
    <name evidence="1" type="ORF">METZ01_LOCUS112458</name>
</gene>
<proteinExistence type="predicted"/>
<sequence length="79" mass="8822">MHIASSGRVIVKLSQDTNHEKILCDEKGVRLARISELIGPVSMPYASAISLTNNIKKFVGKKVFVLETSSVKNKKVRRR</sequence>
<dbReference type="InterPro" id="IPR038664">
    <property type="entry name" value="Gar1/Naf1_Cbf5-bd_sf"/>
</dbReference>
<protein>
    <submittedName>
        <fullName evidence="1">Uncharacterized protein</fullName>
    </submittedName>
</protein>